<dbReference type="RefSeq" id="WP_017377794.1">
    <property type="nucleotide sequence ID" value="NZ_CP012508.1"/>
</dbReference>
<keyword evidence="1" id="KW-0223">Dioxygenase</keyword>
<reference evidence="1 2" key="1">
    <citation type="journal article" date="2014" name="Genome Announc.">
        <title>Comparative Genome Analysis of Two Isolates of the Fish Pathogen Piscirickettsia salmonis from Different Hosts Reveals Major Differences in Virulence-Associated Secretion Systems.</title>
        <authorList>
            <person name="Bohle H."/>
            <person name="Henriquez P."/>
            <person name="Grothusen H."/>
            <person name="Navas E."/>
            <person name="Sandoval A."/>
            <person name="Bustamante F."/>
            <person name="Bustos P."/>
            <person name="Mancilla M."/>
        </authorList>
    </citation>
    <scope>NUCLEOTIDE SEQUENCE [LARGE SCALE GENOMIC DNA]</scope>
    <source>
        <strain evidence="2">B1-32597</strain>
    </source>
</reference>
<gene>
    <name evidence="1" type="ORF">KU39_532</name>
</gene>
<dbReference type="EMBL" id="CP012508">
    <property type="protein sequence ID" value="ALB21716.1"/>
    <property type="molecule type" value="Genomic_DNA"/>
</dbReference>
<organism evidence="1 2">
    <name type="scientific">Piscirickettsia salmonis</name>
    <dbReference type="NCBI Taxonomy" id="1238"/>
    <lineage>
        <taxon>Bacteria</taxon>
        <taxon>Pseudomonadati</taxon>
        <taxon>Pseudomonadota</taxon>
        <taxon>Gammaproteobacteria</taxon>
        <taxon>Thiotrichales</taxon>
        <taxon>Piscirickettsiaceae</taxon>
        <taxon>Piscirickettsia</taxon>
    </lineage>
</organism>
<dbReference type="Proteomes" id="UP000029558">
    <property type="component" value="Chromosome"/>
</dbReference>
<sequence length="83" mass="9031">MPGFINIKGPLFTELNNKIAEIQVAIDKNLVDKDGGAVGGGPTSRYAECLEGLKNLTSLASTPLTDIFLDYYLKKQPLRAMEC</sequence>
<proteinExistence type="predicted"/>
<evidence type="ECO:0000313" key="1">
    <source>
        <dbReference type="EMBL" id="ALB21716.1"/>
    </source>
</evidence>
<protein>
    <submittedName>
        <fullName evidence="1">Phytanoyl-CoA dioxygenase</fullName>
    </submittedName>
</protein>
<name>A0A1L6TH12_PISSA</name>
<dbReference type="AlphaFoldDB" id="A0A1L6TH12"/>
<keyword evidence="1" id="KW-0560">Oxidoreductase</keyword>
<evidence type="ECO:0000313" key="2">
    <source>
        <dbReference type="Proteomes" id="UP000029558"/>
    </source>
</evidence>
<dbReference type="GO" id="GO:0051213">
    <property type="term" value="F:dioxygenase activity"/>
    <property type="evidence" value="ECO:0007669"/>
    <property type="project" value="UniProtKB-KW"/>
</dbReference>
<accession>A0A1L6TH12</accession>